<sequence length="681" mass="75541">MHSFGASTLLALGLTLPSVLGACPYAQMMGYDTDSITPQDLQTAHANLYPQIEKRDAIVGKKGVLFINRIAPGTSELYIADADGSNERPLLKNPVFEYHAAFSADGQWITFTSERNGDGNSDLFRVRTNGSGLEQIVATPSMEDSLVLSPDGKLGAFVSTANGYVANVWVMDVETGEQWNVTDTPATVSNKSLPHGYFRPSWSPDSQWLAFSSDRNSGWYGHGDPTFQGLSGWEHTQELSIYAIRPNGSDFRQVATKANYSLGSPQWSPDGKRIVYYEMTREATWGSHRPESIASTNSSIVSVDFETGKDRKVEVEGAGVKVFPQYVDQNTIGYYLKGGSNEGIYTTAGSFVNTTHNSSISYRSPSWSPDGKKIVYEKTTWTVRPLEKKLYSWDDDWEYRFIDVFPQMSNQNVMAYTEKQLGNSSVIRINPNGTNKRMVYNDMDSGLVDPAEVAQGLSGAFQPAWSTDGEWVAFGVGFWFQTRSTSGGWLVRATANGSYSEVLTESQEDLTTNTSAINSGFPSFSHDGKQIVYRVWGANSRDGDRSQLGLRILDLETRKITVLTTEWDNLPFFSPDGELIVFTRKTSDTNYDVCTVRPDGTDLKILTDSGANDAHAVWSHDGRIMYSTGMYGFQYECALYDQTFQPYGQVMIMDADGSNKRALTDSIWEDSMPLLVPNSRL</sequence>
<keyword evidence="1" id="KW-0732">Signal</keyword>
<dbReference type="InterPro" id="IPR011042">
    <property type="entry name" value="6-blade_b-propeller_TolB-like"/>
</dbReference>
<name>A0A060SXV3_BLAAD</name>
<dbReference type="PhylomeDB" id="A0A060SXV3"/>
<organism evidence="2">
    <name type="scientific">Blastobotrys adeninivorans</name>
    <name type="common">Yeast</name>
    <name type="synonym">Arxula adeninivorans</name>
    <dbReference type="NCBI Taxonomy" id="409370"/>
    <lineage>
        <taxon>Eukaryota</taxon>
        <taxon>Fungi</taxon>
        <taxon>Dikarya</taxon>
        <taxon>Ascomycota</taxon>
        <taxon>Saccharomycotina</taxon>
        <taxon>Dipodascomycetes</taxon>
        <taxon>Dipodascales</taxon>
        <taxon>Trichomonascaceae</taxon>
        <taxon>Blastobotrys</taxon>
    </lineage>
</organism>
<gene>
    <name evidence="2" type="ORF">GNLVRS02_ARAD1A15312g</name>
</gene>
<reference evidence="2" key="2">
    <citation type="submission" date="2014-06" db="EMBL/GenBank/DDBJ databases">
        <title>The complete genome of Blastobotrys (Arxula) adeninivorans LS3 - a yeast of biotechnological interest.</title>
        <authorList>
            <person name="Kunze G."/>
            <person name="Gaillardin C."/>
            <person name="Czernicka M."/>
            <person name="Durrens P."/>
            <person name="Martin T."/>
            <person name="Boer E."/>
            <person name="Gabaldon T."/>
            <person name="Cruz J."/>
            <person name="Talla E."/>
            <person name="Marck C."/>
            <person name="Goffeau A."/>
            <person name="Barbe V."/>
            <person name="Baret P."/>
            <person name="Baronian K."/>
            <person name="Beier S."/>
            <person name="Bleykasten C."/>
            <person name="Bode R."/>
            <person name="Casaregola S."/>
            <person name="Despons L."/>
            <person name="Fairhead C."/>
            <person name="Giersberg M."/>
            <person name="Gierski P."/>
            <person name="Hahnel U."/>
            <person name="Hartmann A."/>
            <person name="Jankowska D."/>
            <person name="Jubin C."/>
            <person name="Jung P."/>
            <person name="Lafontaine I."/>
            <person name="Leh-Louis V."/>
            <person name="Lemaire M."/>
            <person name="Marcet-Houben M."/>
            <person name="Mascher M."/>
            <person name="Morel G."/>
            <person name="Richard G.-F."/>
            <person name="Riechen J."/>
            <person name="Sacerdot C."/>
            <person name="Sarkar A."/>
            <person name="Savel G."/>
            <person name="Schacherer J."/>
            <person name="Sherman D."/>
            <person name="Straub M.-L."/>
            <person name="Stein N."/>
            <person name="Thierry A."/>
            <person name="Trautwein-Schult A."/>
            <person name="Westhof E."/>
            <person name="Worch S."/>
            <person name="Dujon B."/>
            <person name="Souciet J.-L."/>
            <person name="Wincker P."/>
            <person name="Scholz U."/>
            <person name="Neuveglise N."/>
        </authorList>
    </citation>
    <scope>NUCLEOTIDE SEQUENCE</scope>
    <source>
        <strain evidence="2">LS3</strain>
    </source>
</reference>
<feature type="signal peptide" evidence="1">
    <location>
        <begin position="1"/>
        <end position="21"/>
    </location>
</feature>
<dbReference type="InterPro" id="IPR011659">
    <property type="entry name" value="WD40"/>
</dbReference>
<feature type="chain" id="PRO_5001587842" evidence="1">
    <location>
        <begin position="22"/>
        <end position="681"/>
    </location>
</feature>
<accession>A0A060SXV3</accession>
<dbReference type="AlphaFoldDB" id="A0A060SXV3"/>
<evidence type="ECO:0000256" key="1">
    <source>
        <dbReference type="SAM" id="SignalP"/>
    </source>
</evidence>
<proteinExistence type="predicted"/>
<dbReference type="PANTHER" id="PTHR32161:SF8">
    <property type="entry name" value="DPP6 N-TERMINAL DOMAIN-LIKE PROTEIN"/>
    <property type="match status" value="1"/>
</dbReference>
<dbReference type="Pfam" id="PF07676">
    <property type="entry name" value="PD40"/>
    <property type="match status" value="6"/>
</dbReference>
<reference evidence="2" key="1">
    <citation type="submission" date="2014-02" db="EMBL/GenBank/DDBJ databases">
        <authorList>
            <person name="Genoscope - CEA"/>
        </authorList>
    </citation>
    <scope>NUCLEOTIDE SEQUENCE</scope>
    <source>
        <strain evidence="2">LS3</strain>
    </source>
</reference>
<protein>
    <submittedName>
        <fullName evidence="2">ARAD1A15312p</fullName>
    </submittedName>
</protein>
<dbReference type="Gene3D" id="2.120.10.30">
    <property type="entry name" value="TolB, C-terminal domain"/>
    <property type="match status" value="2"/>
</dbReference>
<evidence type="ECO:0000313" key="2">
    <source>
        <dbReference type="EMBL" id="CDP33690.1"/>
    </source>
</evidence>
<dbReference type="SUPFAM" id="SSF82171">
    <property type="entry name" value="DPP6 N-terminal domain-like"/>
    <property type="match status" value="2"/>
</dbReference>
<dbReference type="PANTHER" id="PTHR32161">
    <property type="entry name" value="DPP6 N-TERMINAL DOMAIN-LIKE PROTEIN"/>
    <property type="match status" value="1"/>
</dbReference>
<dbReference type="EMBL" id="HG937691">
    <property type="protein sequence ID" value="CDP33690.1"/>
    <property type="molecule type" value="Genomic_DNA"/>
</dbReference>